<protein>
    <submittedName>
        <fullName evidence="1">Acyl carrier protein</fullName>
    </submittedName>
</protein>
<dbReference type="EMBL" id="VULQ01000012">
    <property type="protein sequence ID" value="MSS78487.1"/>
    <property type="molecule type" value="Genomic_DNA"/>
</dbReference>
<gene>
    <name evidence="1" type="ORF">FYJ26_08780</name>
</gene>
<reference evidence="1 2" key="1">
    <citation type="submission" date="2019-08" db="EMBL/GenBank/DDBJ databases">
        <title>In-depth cultivation of the pig gut microbiome towards novel bacterial diversity and tailored functional studies.</title>
        <authorList>
            <person name="Wylensek D."/>
            <person name="Hitch T.C.A."/>
            <person name="Clavel T."/>
        </authorList>
    </citation>
    <scope>NUCLEOTIDE SEQUENCE [LARGE SCALE GENOMIC DNA]</scope>
    <source>
        <strain evidence="1 2">WCA-380-WT-2B</strain>
    </source>
</reference>
<sequence>MARNDKAINLSWLVEKWTIWDNPYLKNIWLNLKTLDLVRIMEDVDTNEDIEESYIDIEQNMEEFVCMPGKEAVNGKLAREAFIDMLDSHIKDRFFENYNEYAQGEEFLDIIYELGLENKLQAFREKIAGDILLNWANEENIKVVKDMDTINIYNRDKF</sequence>
<organism evidence="1 2">
    <name type="scientific">Anaerococcus porci</name>
    <dbReference type="NCBI Taxonomy" id="2652269"/>
    <lineage>
        <taxon>Bacteria</taxon>
        <taxon>Bacillati</taxon>
        <taxon>Bacillota</taxon>
        <taxon>Tissierellia</taxon>
        <taxon>Tissierellales</taxon>
        <taxon>Peptoniphilaceae</taxon>
        <taxon>Anaerococcus</taxon>
    </lineage>
</organism>
<name>A0A6N7VX98_9FIRM</name>
<evidence type="ECO:0000313" key="2">
    <source>
        <dbReference type="Proteomes" id="UP000441925"/>
    </source>
</evidence>
<dbReference type="RefSeq" id="WP_154541615.1">
    <property type="nucleotide sequence ID" value="NZ_VULQ01000012.1"/>
</dbReference>
<keyword evidence="2" id="KW-1185">Reference proteome</keyword>
<comment type="caution">
    <text evidence="1">The sequence shown here is derived from an EMBL/GenBank/DDBJ whole genome shotgun (WGS) entry which is preliminary data.</text>
</comment>
<evidence type="ECO:0000313" key="1">
    <source>
        <dbReference type="EMBL" id="MSS78487.1"/>
    </source>
</evidence>
<proteinExistence type="predicted"/>
<dbReference type="Proteomes" id="UP000441925">
    <property type="component" value="Unassembled WGS sequence"/>
</dbReference>
<dbReference type="AlphaFoldDB" id="A0A6N7VX98"/>
<accession>A0A6N7VX98</accession>